<dbReference type="InterPro" id="IPR016039">
    <property type="entry name" value="Thiolase-like"/>
</dbReference>
<gene>
    <name evidence="2" type="ORF">ACH49_23320</name>
</gene>
<dbReference type="EMBL" id="LFEH01000104">
    <property type="protein sequence ID" value="KMS73151.1"/>
    <property type="molecule type" value="Genomic_DNA"/>
</dbReference>
<sequence>MKDVYLVDAVRTPIGKYNGALASVRPDDLAAHAIRELLARTPDLDPARVEDVYFGNANGAGEENRNVGRMAALLAGLPTSVPGVTVNRLCASGLEAVIQAARA</sequence>
<proteinExistence type="predicted"/>
<comment type="caution">
    <text evidence="2">The sequence shown here is derived from an EMBL/GenBank/DDBJ whole genome shotgun (WGS) entry which is preliminary data.</text>
</comment>
<keyword evidence="3" id="KW-1185">Reference proteome</keyword>
<evidence type="ECO:0000313" key="2">
    <source>
        <dbReference type="EMBL" id="KMS73151.1"/>
    </source>
</evidence>
<protein>
    <submittedName>
        <fullName evidence="2">Beta-ketoadipyl CoA thiolase</fullName>
    </submittedName>
</protein>
<dbReference type="PANTHER" id="PTHR43365:SF1">
    <property type="entry name" value="ACETYL-COA C-ACYLTRANSFERASE"/>
    <property type="match status" value="1"/>
</dbReference>
<dbReference type="InterPro" id="IPR020616">
    <property type="entry name" value="Thiolase_N"/>
</dbReference>
<evidence type="ECO:0000313" key="3">
    <source>
        <dbReference type="Proteomes" id="UP000037274"/>
    </source>
</evidence>
<dbReference type="PANTHER" id="PTHR43365">
    <property type="entry name" value="BLR7806 PROTEIN"/>
    <property type="match status" value="1"/>
</dbReference>
<dbReference type="Gene3D" id="3.40.47.10">
    <property type="match status" value="1"/>
</dbReference>
<evidence type="ECO:0000259" key="1">
    <source>
        <dbReference type="Pfam" id="PF00108"/>
    </source>
</evidence>
<feature type="non-terminal residue" evidence="2">
    <location>
        <position position="103"/>
    </location>
</feature>
<organism evidence="2 3">
    <name type="scientific">Streptomyces leeuwenhoekii</name>
    <dbReference type="NCBI Taxonomy" id="1437453"/>
    <lineage>
        <taxon>Bacteria</taxon>
        <taxon>Bacillati</taxon>
        <taxon>Actinomycetota</taxon>
        <taxon>Actinomycetes</taxon>
        <taxon>Kitasatosporales</taxon>
        <taxon>Streptomycetaceae</taxon>
        <taxon>Streptomyces</taxon>
    </lineage>
</organism>
<dbReference type="Proteomes" id="UP000037274">
    <property type="component" value="Unassembled WGS sequence"/>
</dbReference>
<name>A0ABR5HTR4_STRLW</name>
<dbReference type="Pfam" id="PF00108">
    <property type="entry name" value="Thiolase_N"/>
    <property type="match status" value="1"/>
</dbReference>
<feature type="domain" description="Thiolase N-terminal" evidence="1">
    <location>
        <begin position="4"/>
        <end position="102"/>
    </location>
</feature>
<accession>A0ABR5HTR4</accession>
<dbReference type="SUPFAM" id="SSF53901">
    <property type="entry name" value="Thiolase-like"/>
    <property type="match status" value="1"/>
</dbReference>
<reference evidence="2 3" key="1">
    <citation type="submission" date="2015-06" db="EMBL/GenBank/DDBJ databases">
        <title>Draft genome sequence of Streptomyces leeuwenhoekii C58, which produces the novel lasso peptide, chaxapeptin.</title>
        <authorList>
            <person name="Yi Y."/>
            <person name="Hai D."/>
            <person name="Jaspars M."/>
            <person name="Sheng H."/>
            <person name="Rateb M.E."/>
            <person name="Bull A."/>
            <person name="Goodfellow M."/>
            <person name="Asenjo J.A."/>
            <person name="Ebel R."/>
        </authorList>
    </citation>
    <scope>NUCLEOTIDE SEQUENCE [LARGE SCALE GENOMIC DNA]</scope>
    <source>
        <strain evidence="2 3">C58</strain>
    </source>
</reference>